<dbReference type="RefSeq" id="WP_139637548.1">
    <property type="nucleotide sequence ID" value="NZ_VDLX02000028.1"/>
</dbReference>
<dbReference type="Proteomes" id="UP000312512">
    <property type="component" value="Unassembled WGS sequence"/>
</dbReference>
<reference evidence="1 2" key="1">
    <citation type="submission" date="2019-10" db="EMBL/GenBank/DDBJ databases">
        <title>Nonomuraea sp. nov., isolated from Phyllanthus amarus.</title>
        <authorList>
            <person name="Klykleung N."/>
            <person name="Tanasupawat S."/>
        </authorList>
    </citation>
    <scope>NUCLEOTIDE SEQUENCE [LARGE SCALE GENOMIC DNA]</scope>
    <source>
        <strain evidence="1 2">PA1-10</strain>
    </source>
</reference>
<organism evidence="1 2">
    <name type="scientific">Nonomuraea phyllanthi</name>
    <dbReference type="NCBI Taxonomy" id="2219224"/>
    <lineage>
        <taxon>Bacteria</taxon>
        <taxon>Bacillati</taxon>
        <taxon>Actinomycetota</taxon>
        <taxon>Actinomycetes</taxon>
        <taxon>Streptosporangiales</taxon>
        <taxon>Streptosporangiaceae</taxon>
        <taxon>Nonomuraea</taxon>
    </lineage>
</organism>
<accession>A0A5C4V6R7</accession>
<sequence length="122" mass="12531">MIEKPIRSAGAGDTVKFAVPVAAPEASDRVAVEQAALVNTTLTLASPRSVCDAGAVNDIADEPRAVPTRISRSVVPFGVTDGVVSVVLVPEIAEALTMVEASAPDTDRTITALPPPEPCENV</sequence>
<gene>
    <name evidence="1" type="ORF">FH608_046185</name>
</gene>
<evidence type="ECO:0000313" key="2">
    <source>
        <dbReference type="Proteomes" id="UP000312512"/>
    </source>
</evidence>
<comment type="caution">
    <text evidence="1">The sequence shown here is derived from an EMBL/GenBank/DDBJ whole genome shotgun (WGS) entry which is preliminary data.</text>
</comment>
<keyword evidence="2" id="KW-1185">Reference proteome</keyword>
<name>A0A5C4V6R7_9ACTN</name>
<proteinExistence type="predicted"/>
<dbReference type="EMBL" id="VDLX02000028">
    <property type="protein sequence ID" value="KAB8186884.1"/>
    <property type="molecule type" value="Genomic_DNA"/>
</dbReference>
<evidence type="ECO:0000313" key="1">
    <source>
        <dbReference type="EMBL" id="KAB8186884.1"/>
    </source>
</evidence>
<protein>
    <submittedName>
        <fullName evidence="1">Uncharacterized protein</fullName>
    </submittedName>
</protein>
<dbReference type="AlphaFoldDB" id="A0A5C4V6R7"/>